<dbReference type="GO" id="GO:0032259">
    <property type="term" value="P:methylation"/>
    <property type="evidence" value="ECO:0007669"/>
    <property type="project" value="UniProtKB-KW"/>
</dbReference>
<dbReference type="Proteomes" id="UP000214688">
    <property type="component" value="Chromosome"/>
</dbReference>
<dbReference type="Pfam" id="PF00145">
    <property type="entry name" value="DNA_methylase"/>
    <property type="match status" value="1"/>
</dbReference>
<keyword evidence="4" id="KW-0680">Restriction system</keyword>
<dbReference type="PANTHER" id="PTHR10629:SF52">
    <property type="entry name" value="DNA (CYTOSINE-5)-METHYLTRANSFERASE 1"/>
    <property type="match status" value="1"/>
</dbReference>
<dbReference type="PANTHER" id="PTHR10629">
    <property type="entry name" value="CYTOSINE-SPECIFIC METHYLTRANSFERASE"/>
    <property type="match status" value="1"/>
</dbReference>
<sequence length="371" mass="41920">MIFKMGEIFNGPGGLGYGAKTADVKGYQIDHVWANDYDESACATYRRNIFNGDPNAKVYHCPVQELNIDELEEIDAFAFGFPCNDYSIVGEQKGFSGDFGPLYTYGVKVINKFNPKFFVAENVGGLQSANDGSAFVNILADLATAGKYGYRLVPHLYKFEEYGVPQSRHRIIIVGIREDLNLDYKIPSPFTKDNPKTSKQAIEVPPIPVDAENHELTRHTAKVVEMLKHIPPGENAWYEGIPEHLRLKVKGARLSQIYRRLHPDKPSYTVTGSGGGGTHVYHWEEPRALTNRERARLQTFPDHFIFEGQKEKVRQQVGMAVPPAGAKIIFEAILKTFAEEPYESLEESQWWKGLKIDLKELKNDKQLQLTL</sequence>
<dbReference type="SUPFAM" id="SSF53335">
    <property type="entry name" value="S-adenosyl-L-methionine-dependent methyltransferases"/>
    <property type="match status" value="1"/>
</dbReference>
<feature type="active site" evidence="5">
    <location>
        <position position="83"/>
    </location>
</feature>
<evidence type="ECO:0000313" key="9">
    <source>
        <dbReference type="Proteomes" id="UP000214688"/>
    </source>
</evidence>
<evidence type="ECO:0000256" key="6">
    <source>
        <dbReference type="RuleBase" id="RU000416"/>
    </source>
</evidence>
<dbReference type="Gene3D" id="3.90.120.10">
    <property type="entry name" value="DNA Methylase, subunit A, domain 2"/>
    <property type="match status" value="1"/>
</dbReference>
<organism evidence="8 9">
    <name type="scientific">Tumebacillus algifaecis</name>
    <dbReference type="NCBI Taxonomy" id="1214604"/>
    <lineage>
        <taxon>Bacteria</taxon>
        <taxon>Bacillati</taxon>
        <taxon>Bacillota</taxon>
        <taxon>Bacilli</taxon>
        <taxon>Bacillales</taxon>
        <taxon>Alicyclobacillaceae</taxon>
        <taxon>Tumebacillus</taxon>
    </lineage>
</organism>
<dbReference type="EMBL" id="CP022657">
    <property type="protein sequence ID" value="ASS74795.1"/>
    <property type="molecule type" value="Genomic_DNA"/>
</dbReference>
<comment type="similarity">
    <text evidence="5 6">Belongs to the class I-like SAM-binding methyltransferase superfamily. C5-methyltransferase family.</text>
</comment>
<dbReference type="InterPro" id="IPR001525">
    <property type="entry name" value="C5_MeTfrase"/>
</dbReference>
<dbReference type="GO" id="GO:0003677">
    <property type="term" value="F:DNA binding"/>
    <property type="evidence" value="ECO:0007669"/>
    <property type="project" value="TreeGrafter"/>
</dbReference>
<dbReference type="OrthoDB" id="9813719at2"/>
<name>A0A223CZU5_9BACL</name>
<dbReference type="RefSeq" id="WP_094236045.1">
    <property type="nucleotide sequence ID" value="NZ_CP022657.1"/>
</dbReference>
<dbReference type="NCBIfam" id="TIGR00675">
    <property type="entry name" value="dcm"/>
    <property type="match status" value="1"/>
</dbReference>
<keyword evidence="1 5" id="KW-0489">Methyltransferase</keyword>
<dbReference type="PROSITE" id="PS00094">
    <property type="entry name" value="C5_MTASE_1"/>
    <property type="match status" value="1"/>
</dbReference>
<keyword evidence="2 5" id="KW-0808">Transferase</keyword>
<evidence type="ECO:0000256" key="3">
    <source>
        <dbReference type="ARBA" id="ARBA00022691"/>
    </source>
</evidence>
<dbReference type="GO" id="GO:0003886">
    <property type="term" value="F:DNA (cytosine-5-)-methyltransferase activity"/>
    <property type="evidence" value="ECO:0007669"/>
    <property type="project" value="UniProtKB-EC"/>
</dbReference>
<dbReference type="REBASE" id="208969">
    <property type="entry name" value="M.Tal28ORF7265P"/>
</dbReference>
<accession>A0A223CZU5</accession>
<dbReference type="InterPro" id="IPR029063">
    <property type="entry name" value="SAM-dependent_MTases_sf"/>
</dbReference>
<dbReference type="AlphaFoldDB" id="A0A223CZU5"/>
<keyword evidence="3 5" id="KW-0949">S-adenosyl-L-methionine</keyword>
<dbReference type="PROSITE" id="PS51679">
    <property type="entry name" value="SAM_MT_C5"/>
    <property type="match status" value="1"/>
</dbReference>
<dbReference type="Gene3D" id="3.40.50.150">
    <property type="entry name" value="Vaccinia Virus protein VP39"/>
    <property type="match status" value="1"/>
</dbReference>
<proteinExistence type="inferred from homology"/>
<dbReference type="GO" id="GO:0009307">
    <property type="term" value="P:DNA restriction-modification system"/>
    <property type="evidence" value="ECO:0007669"/>
    <property type="project" value="UniProtKB-KW"/>
</dbReference>
<evidence type="ECO:0000256" key="2">
    <source>
        <dbReference type="ARBA" id="ARBA00022679"/>
    </source>
</evidence>
<dbReference type="EC" id="2.1.1.37" evidence="7"/>
<dbReference type="PRINTS" id="PR00105">
    <property type="entry name" value="C5METTRFRASE"/>
</dbReference>
<gene>
    <name evidence="8" type="ORF">CIG75_07265</name>
</gene>
<evidence type="ECO:0000256" key="5">
    <source>
        <dbReference type="PROSITE-ProRule" id="PRU01016"/>
    </source>
</evidence>
<dbReference type="KEGG" id="tab:CIG75_07265"/>
<evidence type="ECO:0000256" key="7">
    <source>
        <dbReference type="RuleBase" id="RU000417"/>
    </source>
</evidence>
<protein>
    <recommendedName>
        <fullName evidence="7">Cytosine-specific methyltransferase</fullName>
        <ecNumber evidence="7">2.1.1.37</ecNumber>
    </recommendedName>
</protein>
<reference evidence="8 9" key="1">
    <citation type="journal article" date="2015" name="Int. J. Syst. Evol. Microbiol.">
        <title>Tumebacillus algifaecis sp. nov., isolated from decomposing algal scum.</title>
        <authorList>
            <person name="Wu Y.F."/>
            <person name="Zhang B."/>
            <person name="Xing P."/>
            <person name="Wu Q.L."/>
            <person name="Liu S.J."/>
        </authorList>
    </citation>
    <scope>NUCLEOTIDE SEQUENCE [LARGE SCALE GENOMIC DNA]</scope>
    <source>
        <strain evidence="8 9">THMBR28</strain>
    </source>
</reference>
<dbReference type="GO" id="GO:0044027">
    <property type="term" value="P:negative regulation of gene expression via chromosomal CpG island methylation"/>
    <property type="evidence" value="ECO:0007669"/>
    <property type="project" value="TreeGrafter"/>
</dbReference>
<comment type="catalytic activity">
    <reaction evidence="7">
        <text>a 2'-deoxycytidine in DNA + S-adenosyl-L-methionine = a 5-methyl-2'-deoxycytidine in DNA + S-adenosyl-L-homocysteine + H(+)</text>
        <dbReference type="Rhea" id="RHEA:13681"/>
        <dbReference type="Rhea" id="RHEA-COMP:11369"/>
        <dbReference type="Rhea" id="RHEA-COMP:11370"/>
        <dbReference type="ChEBI" id="CHEBI:15378"/>
        <dbReference type="ChEBI" id="CHEBI:57856"/>
        <dbReference type="ChEBI" id="CHEBI:59789"/>
        <dbReference type="ChEBI" id="CHEBI:85452"/>
        <dbReference type="ChEBI" id="CHEBI:85454"/>
        <dbReference type="EC" id="2.1.1.37"/>
    </reaction>
</comment>
<evidence type="ECO:0000313" key="8">
    <source>
        <dbReference type="EMBL" id="ASS74795.1"/>
    </source>
</evidence>
<dbReference type="InterPro" id="IPR050390">
    <property type="entry name" value="C5-Methyltransferase"/>
</dbReference>
<keyword evidence="9" id="KW-1185">Reference proteome</keyword>
<dbReference type="InterPro" id="IPR018117">
    <property type="entry name" value="C5_DNA_meth_AS"/>
</dbReference>
<evidence type="ECO:0000256" key="4">
    <source>
        <dbReference type="ARBA" id="ARBA00022747"/>
    </source>
</evidence>
<evidence type="ECO:0000256" key="1">
    <source>
        <dbReference type="ARBA" id="ARBA00022603"/>
    </source>
</evidence>